<feature type="transmembrane region" description="Helical" evidence="1">
    <location>
        <begin position="304"/>
        <end position="324"/>
    </location>
</feature>
<protein>
    <submittedName>
        <fullName evidence="2">Uncharacterized protein</fullName>
    </submittedName>
</protein>
<dbReference type="EMBL" id="CP000828">
    <property type="protein sequence ID" value="ABW27449.1"/>
    <property type="molecule type" value="Genomic_DNA"/>
</dbReference>
<organism evidence="2 3">
    <name type="scientific">Acaryochloris marina (strain MBIC 11017)</name>
    <dbReference type="NCBI Taxonomy" id="329726"/>
    <lineage>
        <taxon>Bacteria</taxon>
        <taxon>Bacillati</taxon>
        <taxon>Cyanobacteriota</taxon>
        <taxon>Cyanophyceae</taxon>
        <taxon>Acaryochloridales</taxon>
        <taxon>Acaryochloridaceae</taxon>
        <taxon>Acaryochloris</taxon>
    </lineage>
</organism>
<dbReference type="KEGG" id="amr:AM1_2441"/>
<feature type="transmembrane region" description="Helical" evidence="1">
    <location>
        <begin position="475"/>
        <end position="494"/>
    </location>
</feature>
<evidence type="ECO:0000256" key="1">
    <source>
        <dbReference type="SAM" id="Phobius"/>
    </source>
</evidence>
<feature type="transmembrane region" description="Helical" evidence="1">
    <location>
        <begin position="424"/>
        <end position="444"/>
    </location>
</feature>
<feature type="transmembrane region" description="Helical" evidence="1">
    <location>
        <begin position="101"/>
        <end position="121"/>
    </location>
</feature>
<reference evidence="2 3" key="1">
    <citation type="journal article" date="2008" name="Proc. Natl. Acad. Sci. U.S.A.">
        <title>Niche adaptation and genome expansion in the chlorophyll d-producing cyanobacterium Acaryochloris marina.</title>
        <authorList>
            <person name="Swingley W.D."/>
            <person name="Chen M."/>
            <person name="Cheung P.C."/>
            <person name="Conrad A.L."/>
            <person name="Dejesa L.C."/>
            <person name="Hao J."/>
            <person name="Honchak B.M."/>
            <person name="Karbach L.E."/>
            <person name="Kurdoglu A."/>
            <person name="Lahiri S."/>
            <person name="Mastrian S.D."/>
            <person name="Miyashita H."/>
            <person name="Page L."/>
            <person name="Ramakrishna P."/>
            <person name="Satoh S."/>
            <person name="Sattley W.M."/>
            <person name="Shimada Y."/>
            <person name="Taylor H.L."/>
            <person name="Tomo T."/>
            <person name="Tsuchiya T."/>
            <person name="Wang Z.T."/>
            <person name="Raymond J."/>
            <person name="Mimuro M."/>
            <person name="Blankenship R.E."/>
            <person name="Touchman J.W."/>
        </authorList>
    </citation>
    <scope>NUCLEOTIDE SEQUENCE [LARGE SCALE GENOMIC DNA]</scope>
    <source>
        <strain evidence="3">MBIC 11017</strain>
    </source>
</reference>
<evidence type="ECO:0000313" key="3">
    <source>
        <dbReference type="Proteomes" id="UP000000268"/>
    </source>
</evidence>
<proteinExistence type="predicted"/>
<keyword evidence="1" id="KW-0812">Transmembrane</keyword>
<evidence type="ECO:0000313" key="2">
    <source>
        <dbReference type="EMBL" id="ABW27449.1"/>
    </source>
</evidence>
<dbReference type="eggNOG" id="COG1807">
    <property type="taxonomic scope" value="Bacteria"/>
</dbReference>
<feature type="transmembrane region" description="Helical" evidence="1">
    <location>
        <begin position="6"/>
        <end position="24"/>
    </location>
</feature>
<sequence length="662" mass="74425">MLGAVALIPITEIAAVILSIFIGLRTRPNAYPVAAALALGIVSGLGLLSFLLQIGFLLGRPEWLPFVELAVLLPLVGLQWRRWPIIRDIPHRIIVVGREAPVTLTVLAVALLYLLLQAVLLPPSSWDALTYHLPRVLLWEQNRSLLLRDFIITPQAAFPVGSDILSHLFLRFGTDYGLGLFSWLSYLTILLATYGLARPRVNRYIALTTAFVIASLPEVVYQATATKNDIILAAVAIACVVWADRWLQSPSFESLLGLGLTLCFGVAVKTTFVLFAFFFGLKWLSLVVQKGRLGLLVQSSMRHWRWIGVSFLPAVILSQAWLFWDNYRQFGGFLGPAKFAIANRNNDGLVGGIANFIRYSFQSIHLLQPVDILWKKGMGWSLTDGLQHLYNTLCEPILGVAGRSQLALSTPFVILWDMKEDTSWFGPLGIFLVVPAMVWCAVKGQRLPRIMAFVSIALVLALCYAMGWSPWKSRFFILVAAMSGLCVAMLLQRLQPRPWMLNGLQMLSLVILCYACAFNFAKPLLFMPSPKPLDNIWVLSDWTRNRLIYEQANGGDRVEQIGQNIPPGKKVAIVGYDHYFPMMFHNPGREFVLLPADKTPDKQYDLATIEARLAEVDYLLCLEQACDRNNLDLQLNLLWQNAPHFRFTQLYEITSPTRLKQR</sequence>
<feature type="transmembrane region" description="Helical" evidence="1">
    <location>
        <begin position="63"/>
        <end position="80"/>
    </location>
</feature>
<feature type="transmembrane region" description="Helical" evidence="1">
    <location>
        <begin position="450"/>
        <end position="468"/>
    </location>
</feature>
<gene>
    <name evidence="2" type="ordered locus">AM1_2441</name>
</gene>
<name>B0C458_ACAM1</name>
<dbReference type="STRING" id="329726.AM1_2441"/>
<feature type="transmembrane region" description="Helical" evidence="1">
    <location>
        <begin position="36"/>
        <end position="57"/>
    </location>
</feature>
<accession>B0C458</accession>
<keyword evidence="1" id="KW-1133">Transmembrane helix</keyword>
<dbReference type="AlphaFoldDB" id="B0C458"/>
<feature type="transmembrane region" description="Helical" evidence="1">
    <location>
        <begin position="230"/>
        <end position="247"/>
    </location>
</feature>
<dbReference type="Proteomes" id="UP000000268">
    <property type="component" value="Chromosome"/>
</dbReference>
<feature type="transmembrane region" description="Helical" evidence="1">
    <location>
        <begin position="500"/>
        <end position="521"/>
    </location>
</feature>
<keyword evidence="1" id="KW-0472">Membrane</keyword>
<dbReference type="HOGENOM" id="CLU_026500_0_0_3"/>
<dbReference type="OrthoDB" id="446203at2"/>
<dbReference type="RefSeq" id="WP_012162914.1">
    <property type="nucleotide sequence ID" value="NC_009925.1"/>
</dbReference>
<keyword evidence="3" id="KW-1185">Reference proteome</keyword>
<feature type="transmembrane region" description="Helical" evidence="1">
    <location>
        <begin position="176"/>
        <end position="197"/>
    </location>
</feature>
<feature type="transmembrane region" description="Helical" evidence="1">
    <location>
        <begin position="259"/>
        <end position="284"/>
    </location>
</feature>